<proteinExistence type="predicted"/>
<protein>
    <submittedName>
        <fullName evidence="2">Uncharacterized protein</fullName>
    </submittedName>
</protein>
<sequence>MCMALLQALELDPEHAGLKANNPSSWSVLAFTRREHSVQQDGWEQVQRSGAERARRSGAERARRRIFKN</sequence>
<organism evidence="2 3">
    <name type="scientific">Leptidea sinapis</name>
    <dbReference type="NCBI Taxonomy" id="189913"/>
    <lineage>
        <taxon>Eukaryota</taxon>
        <taxon>Metazoa</taxon>
        <taxon>Ecdysozoa</taxon>
        <taxon>Arthropoda</taxon>
        <taxon>Hexapoda</taxon>
        <taxon>Insecta</taxon>
        <taxon>Pterygota</taxon>
        <taxon>Neoptera</taxon>
        <taxon>Endopterygota</taxon>
        <taxon>Lepidoptera</taxon>
        <taxon>Glossata</taxon>
        <taxon>Ditrysia</taxon>
        <taxon>Papilionoidea</taxon>
        <taxon>Pieridae</taxon>
        <taxon>Dismorphiinae</taxon>
        <taxon>Leptidea</taxon>
    </lineage>
</organism>
<dbReference type="Proteomes" id="UP000324832">
    <property type="component" value="Unassembled WGS sequence"/>
</dbReference>
<dbReference type="EMBL" id="FZQP02007045">
    <property type="protein sequence ID" value="VVD05923.1"/>
    <property type="molecule type" value="Genomic_DNA"/>
</dbReference>
<accession>A0A5E4R9P9</accession>
<evidence type="ECO:0000256" key="1">
    <source>
        <dbReference type="SAM" id="MobiDB-lite"/>
    </source>
</evidence>
<feature type="region of interest" description="Disordered" evidence="1">
    <location>
        <begin position="39"/>
        <end position="69"/>
    </location>
</feature>
<name>A0A5E4R9P9_9NEOP</name>
<dbReference type="AlphaFoldDB" id="A0A5E4R9P9"/>
<evidence type="ECO:0000313" key="2">
    <source>
        <dbReference type="EMBL" id="VVD05923.1"/>
    </source>
</evidence>
<evidence type="ECO:0000313" key="3">
    <source>
        <dbReference type="Proteomes" id="UP000324832"/>
    </source>
</evidence>
<keyword evidence="3" id="KW-1185">Reference proteome</keyword>
<reference evidence="2 3" key="1">
    <citation type="submission" date="2017-07" db="EMBL/GenBank/DDBJ databases">
        <authorList>
            <person name="Talla V."/>
            <person name="Backstrom N."/>
        </authorList>
    </citation>
    <scope>NUCLEOTIDE SEQUENCE [LARGE SCALE GENOMIC DNA]</scope>
</reference>
<gene>
    <name evidence="2" type="ORF">LSINAPIS_LOCUS15374</name>
</gene>
<feature type="compositionally biased region" description="Basic and acidic residues" evidence="1">
    <location>
        <begin position="50"/>
        <end position="61"/>
    </location>
</feature>